<name>A0A9N8V9G1_9GLOM</name>
<dbReference type="AlphaFoldDB" id="A0A9N8V9G1"/>
<sequence>MAIYQEIIIRNNRERIIEGTPPGYVDLYVGCWSFDSNDRPTLNTILYAITELEKLLESSNKFITNNLGGIDSDQNMNNHGDSPTPQKCV</sequence>
<evidence type="ECO:0000313" key="3">
    <source>
        <dbReference type="Proteomes" id="UP000789405"/>
    </source>
</evidence>
<proteinExistence type="predicted"/>
<organism evidence="2 3">
    <name type="scientific">Dentiscutata erythropus</name>
    <dbReference type="NCBI Taxonomy" id="1348616"/>
    <lineage>
        <taxon>Eukaryota</taxon>
        <taxon>Fungi</taxon>
        <taxon>Fungi incertae sedis</taxon>
        <taxon>Mucoromycota</taxon>
        <taxon>Glomeromycotina</taxon>
        <taxon>Glomeromycetes</taxon>
        <taxon>Diversisporales</taxon>
        <taxon>Gigasporaceae</taxon>
        <taxon>Dentiscutata</taxon>
    </lineage>
</organism>
<gene>
    <name evidence="2" type="ORF">DERYTH_LOCUS12</name>
</gene>
<protein>
    <submittedName>
        <fullName evidence="2">16320_t:CDS:1</fullName>
    </submittedName>
</protein>
<dbReference type="Proteomes" id="UP000789405">
    <property type="component" value="Unassembled WGS sequence"/>
</dbReference>
<keyword evidence="3" id="KW-1185">Reference proteome</keyword>
<dbReference type="EMBL" id="CAJVPY010000002">
    <property type="protein sequence ID" value="CAG8443161.1"/>
    <property type="molecule type" value="Genomic_DNA"/>
</dbReference>
<feature type="region of interest" description="Disordered" evidence="1">
    <location>
        <begin position="67"/>
        <end position="89"/>
    </location>
</feature>
<evidence type="ECO:0000256" key="1">
    <source>
        <dbReference type="SAM" id="MobiDB-lite"/>
    </source>
</evidence>
<accession>A0A9N8V9G1</accession>
<reference evidence="2" key="1">
    <citation type="submission" date="2021-06" db="EMBL/GenBank/DDBJ databases">
        <authorList>
            <person name="Kallberg Y."/>
            <person name="Tangrot J."/>
            <person name="Rosling A."/>
        </authorList>
    </citation>
    <scope>NUCLEOTIDE SEQUENCE</scope>
    <source>
        <strain evidence="2">MA453B</strain>
    </source>
</reference>
<evidence type="ECO:0000313" key="2">
    <source>
        <dbReference type="EMBL" id="CAG8443161.1"/>
    </source>
</evidence>
<dbReference type="Gene3D" id="1.10.510.10">
    <property type="entry name" value="Transferase(Phosphotransferase) domain 1"/>
    <property type="match status" value="1"/>
</dbReference>
<comment type="caution">
    <text evidence="2">The sequence shown here is derived from an EMBL/GenBank/DDBJ whole genome shotgun (WGS) entry which is preliminary data.</text>
</comment>